<organism evidence="2 3">
    <name type="scientific">Portunus trituberculatus</name>
    <name type="common">Swimming crab</name>
    <name type="synonym">Neptunus trituberculatus</name>
    <dbReference type="NCBI Taxonomy" id="210409"/>
    <lineage>
        <taxon>Eukaryota</taxon>
        <taxon>Metazoa</taxon>
        <taxon>Ecdysozoa</taxon>
        <taxon>Arthropoda</taxon>
        <taxon>Crustacea</taxon>
        <taxon>Multicrustacea</taxon>
        <taxon>Malacostraca</taxon>
        <taxon>Eumalacostraca</taxon>
        <taxon>Eucarida</taxon>
        <taxon>Decapoda</taxon>
        <taxon>Pleocyemata</taxon>
        <taxon>Brachyura</taxon>
        <taxon>Eubrachyura</taxon>
        <taxon>Portunoidea</taxon>
        <taxon>Portunidae</taxon>
        <taxon>Portuninae</taxon>
        <taxon>Portunus</taxon>
    </lineage>
</organism>
<dbReference type="Proteomes" id="UP000324222">
    <property type="component" value="Unassembled WGS sequence"/>
</dbReference>
<comment type="caution">
    <text evidence="2">The sequence shown here is derived from an EMBL/GenBank/DDBJ whole genome shotgun (WGS) entry which is preliminary data.</text>
</comment>
<accession>A0A5B7EY12</accession>
<evidence type="ECO:0000313" key="3">
    <source>
        <dbReference type="Proteomes" id="UP000324222"/>
    </source>
</evidence>
<feature type="region of interest" description="Disordered" evidence="1">
    <location>
        <begin position="55"/>
        <end position="76"/>
    </location>
</feature>
<dbReference type="AlphaFoldDB" id="A0A5B7EY12"/>
<proteinExistence type="predicted"/>
<evidence type="ECO:0000313" key="2">
    <source>
        <dbReference type="EMBL" id="MPC38096.1"/>
    </source>
</evidence>
<sequence>MQKNVVFLMTVVGLGIRYTGIPKELQKYGICPLKRKKAVMVLQHVFEQTHPFVTDSETETSFSQTPKKYASSNTPWRGGVPSNLRATLSPSLQAFMDAISLQEAALTLLKNLGSSSRSTRDRGGEPANHSEATAFGPSPSKFKPRKFAKTDVVVRYADFLDKLYVVR</sequence>
<name>A0A5B7EY12_PORTR</name>
<dbReference type="OrthoDB" id="1931232at2759"/>
<dbReference type="EMBL" id="VSRR010003973">
    <property type="protein sequence ID" value="MPC38096.1"/>
    <property type="molecule type" value="Genomic_DNA"/>
</dbReference>
<evidence type="ECO:0000256" key="1">
    <source>
        <dbReference type="SAM" id="MobiDB-lite"/>
    </source>
</evidence>
<gene>
    <name evidence="2" type="ORF">E2C01_031597</name>
</gene>
<feature type="region of interest" description="Disordered" evidence="1">
    <location>
        <begin position="114"/>
        <end position="140"/>
    </location>
</feature>
<feature type="compositionally biased region" description="Polar residues" evidence="1">
    <location>
        <begin position="59"/>
        <end position="75"/>
    </location>
</feature>
<protein>
    <submittedName>
        <fullName evidence="2">Uncharacterized protein</fullName>
    </submittedName>
</protein>
<reference evidence="2 3" key="1">
    <citation type="submission" date="2019-05" db="EMBL/GenBank/DDBJ databases">
        <title>Another draft genome of Portunus trituberculatus and its Hox gene families provides insights of decapod evolution.</title>
        <authorList>
            <person name="Jeong J.-H."/>
            <person name="Song I."/>
            <person name="Kim S."/>
            <person name="Choi T."/>
            <person name="Kim D."/>
            <person name="Ryu S."/>
            <person name="Kim W."/>
        </authorList>
    </citation>
    <scope>NUCLEOTIDE SEQUENCE [LARGE SCALE GENOMIC DNA]</scope>
    <source>
        <tissue evidence="2">Muscle</tissue>
    </source>
</reference>
<keyword evidence="3" id="KW-1185">Reference proteome</keyword>